<gene>
    <name evidence="2" type="ORF">JOL79_24155</name>
</gene>
<protein>
    <submittedName>
        <fullName evidence="2">Uncharacterized protein</fullName>
    </submittedName>
</protein>
<dbReference type="EMBL" id="JAFCNB010000015">
    <property type="protein sequence ID" value="MBP2706905.1"/>
    <property type="molecule type" value="Genomic_DNA"/>
</dbReference>
<feature type="signal peptide" evidence="1">
    <location>
        <begin position="1"/>
        <end position="29"/>
    </location>
</feature>
<reference evidence="2" key="1">
    <citation type="submission" date="2021-02" db="EMBL/GenBank/DDBJ databases">
        <title>Draft genome sequence of Microbispora sp. RL4-1S isolated from rice leaves in Thailand.</title>
        <authorList>
            <person name="Muangham S."/>
            <person name="Duangmal K."/>
        </authorList>
    </citation>
    <scope>NUCLEOTIDE SEQUENCE</scope>
    <source>
        <strain evidence="2">RL4-1S</strain>
    </source>
</reference>
<keyword evidence="3" id="KW-1185">Reference proteome</keyword>
<sequence length="214" mass="22578">MHASRLATATVVAFTGFAALAGLTTSAQAAHAATDPGEVTVVLSNGRTLWPQGVGYVLQKCPSTQPYVVRAGVSSTAAVASDQKFQRYDHIYTSDDGRSVRVDFRNTQTYQEAAAMKRDVTVSVTLTVTCSNVDHGKPTGYDFSVASMVPPGGSENVTAQCPADNYSLVLNSAERHSDGLTVTGHHEGLHGDTYSYRNDDPLIMGSATVTVTCG</sequence>
<name>A0A940WT24_9ACTN</name>
<proteinExistence type="predicted"/>
<evidence type="ECO:0000313" key="2">
    <source>
        <dbReference type="EMBL" id="MBP2706905.1"/>
    </source>
</evidence>
<organism evidence="2 3">
    <name type="scientific">Microbispora oryzae</name>
    <dbReference type="NCBI Taxonomy" id="2806554"/>
    <lineage>
        <taxon>Bacteria</taxon>
        <taxon>Bacillati</taxon>
        <taxon>Actinomycetota</taxon>
        <taxon>Actinomycetes</taxon>
        <taxon>Streptosporangiales</taxon>
        <taxon>Streptosporangiaceae</taxon>
        <taxon>Microbispora</taxon>
    </lineage>
</organism>
<feature type="chain" id="PRO_5036945256" evidence="1">
    <location>
        <begin position="30"/>
        <end position="214"/>
    </location>
</feature>
<comment type="caution">
    <text evidence="2">The sequence shown here is derived from an EMBL/GenBank/DDBJ whole genome shotgun (WGS) entry which is preliminary data.</text>
</comment>
<dbReference type="Proteomes" id="UP000674234">
    <property type="component" value="Unassembled WGS sequence"/>
</dbReference>
<evidence type="ECO:0000256" key="1">
    <source>
        <dbReference type="SAM" id="SignalP"/>
    </source>
</evidence>
<accession>A0A940WT24</accession>
<dbReference type="AlphaFoldDB" id="A0A940WT24"/>
<keyword evidence="1" id="KW-0732">Signal</keyword>
<dbReference type="RefSeq" id="WP_210158186.1">
    <property type="nucleotide sequence ID" value="NZ_JAFCNB010000015.1"/>
</dbReference>
<evidence type="ECO:0000313" key="3">
    <source>
        <dbReference type="Proteomes" id="UP000674234"/>
    </source>
</evidence>